<proteinExistence type="predicted"/>
<evidence type="ECO:0000256" key="1">
    <source>
        <dbReference type="ARBA" id="ARBA00022884"/>
    </source>
</evidence>
<evidence type="ECO:0000256" key="2">
    <source>
        <dbReference type="PROSITE-ProRule" id="PRU00176"/>
    </source>
</evidence>
<dbReference type="InterPro" id="IPR035979">
    <property type="entry name" value="RBD_domain_sf"/>
</dbReference>
<keyword evidence="1 2" id="KW-0694">RNA-binding</keyword>
<dbReference type="EMBL" id="ODYU01005187">
    <property type="protein sequence ID" value="SOQ45798.1"/>
    <property type="molecule type" value="Genomic_DNA"/>
</dbReference>
<accession>A0A2H1VY95</accession>
<dbReference type="GO" id="GO:0003723">
    <property type="term" value="F:RNA binding"/>
    <property type="evidence" value="ECO:0007669"/>
    <property type="project" value="UniProtKB-UniRule"/>
</dbReference>
<dbReference type="InterPro" id="IPR000504">
    <property type="entry name" value="RRM_dom"/>
</dbReference>
<dbReference type="AlphaFoldDB" id="A0A2H1VY95"/>
<dbReference type="InterPro" id="IPR012677">
    <property type="entry name" value="Nucleotide-bd_a/b_plait_sf"/>
</dbReference>
<dbReference type="Gene3D" id="3.30.70.330">
    <property type="match status" value="1"/>
</dbReference>
<evidence type="ECO:0000313" key="5">
    <source>
        <dbReference type="EMBL" id="SOQ45798.1"/>
    </source>
</evidence>
<protein>
    <submittedName>
        <fullName evidence="5">SFRICE_023369</fullName>
    </submittedName>
</protein>
<feature type="domain" description="RRM" evidence="4">
    <location>
        <begin position="26"/>
        <end position="95"/>
    </location>
</feature>
<dbReference type="SMART" id="SM00360">
    <property type="entry name" value="RRM"/>
    <property type="match status" value="1"/>
</dbReference>
<evidence type="ECO:0000256" key="3">
    <source>
        <dbReference type="SAM" id="MobiDB-lite"/>
    </source>
</evidence>
<organism evidence="5">
    <name type="scientific">Spodoptera frugiperda</name>
    <name type="common">Fall armyworm</name>
    <dbReference type="NCBI Taxonomy" id="7108"/>
    <lineage>
        <taxon>Eukaryota</taxon>
        <taxon>Metazoa</taxon>
        <taxon>Ecdysozoa</taxon>
        <taxon>Arthropoda</taxon>
        <taxon>Hexapoda</taxon>
        <taxon>Insecta</taxon>
        <taxon>Pterygota</taxon>
        <taxon>Neoptera</taxon>
        <taxon>Endopterygota</taxon>
        <taxon>Lepidoptera</taxon>
        <taxon>Glossata</taxon>
        <taxon>Ditrysia</taxon>
        <taxon>Noctuoidea</taxon>
        <taxon>Noctuidae</taxon>
        <taxon>Amphipyrinae</taxon>
        <taxon>Spodoptera</taxon>
    </lineage>
</organism>
<feature type="region of interest" description="Disordered" evidence="3">
    <location>
        <begin position="83"/>
        <end position="110"/>
    </location>
</feature>
<dbReference type="Pfam" id="PF00076">
    <property type="entry name" value="RRM_1"/>
    <property type="match status" value="1"/>
</dbReference>
<evidence type="ECO:0000259" key="4">
    <source>
        <dbReference type="PROSITE" id="PS50102"/>
    </source>
</evidence>
<sequence length="110" mass="11988">MGGVTVSAQYGRDPGVQQSSRDKSSDMVIITNLPPTVTWQLIREKFSECGDVKFAEMTAPDTAVVRFHKEWDAERAITRRSRKGKEEIVAMGAKPLSGKDSSTDAAGVKS</sequence>
<reference evidence="5" key="1">
    <citation type="submission" date="2016-07" db="EMBL/GenBank/DDBJ databases">
        <authorList>
            <person name="Bretaudeau A."/>
        </authorList>
    </citation>
    <scope>NUCLEOTIDE SEQUENCE</scope>
    <source>
        <strain evidence="5">Rice</strain>
        <tissue evidence="5">Whole body</tissue>
    </source>
</reference>
<name>A0A2H1VY95_SPOFR</name>
<dbReference type="SUPFAM" id="SSF54928">
    <property type="entry name" value="RNA-binding domain, RBD"/>
    <property type="match status" value="1"/>
</dbReference>
<feature type="region of interest" description="Disordered" evidence="3">
    <location>
        <begin position="1"/>
        <end position="27"/>
    </location>
</feature>
<dbReference type="PROSITE" id="PS50102">
    <property type="entry name" value="RRM"/>
    <property type="match status" value="1"/>
</dbReference>
<dbReference type="OrthoDB" id="610462at2759"/>
<gene>
    <name evidence="5" type="ORF">SFRICE_023369</name>
</gene>